<gene>
    <name evidence="4" type="primary">mii</name>
    <name evidence="4" type="ORF">RIdsm_00871</name>
    <name evidence="3" type="ORF">XM52_24500</name>
</gene>
<dbReference type="KEGG" id="rid:RIdsm_00871"/>
<dbReference type="EMBL" id="LAXI01000024">
    <property type="protein sequence ID" value="KRS15263.1"/>
    <property type="molecule type" value="Genomic_DNA"/>
</dbReference>
<evidence type="ECO:0000313" key="4">
    <source>
        <dbReference type="EMBL" id="QEW25087.1"/>
    </source>
</evidence>
<dbReference type="Pfam" id="PF04303">
    <property type="entry name" value="PrpF"/>
    <property type="match status" value="1"/>
</dbReference>
<sequence>MTSGARRLPAVYMRGGTSRGIMLNRKDLPQDRAEWAPLFLAIMGSPDPNRRQLDGMGGGISSLSKICVVGPSTRAGADIDYTFAQVDVTSPTVEFAGACGNMSSAVGPFAAQQGLVDTPADGPVTLTVHDTNTGKLIRTRFAMSGGWPATTGDTAIDGIAGTGAPVWLDFQDPAGTRTGALFPTGLRSELLGQGADTVRASLMDVASPCVFLSMNDLGLKSLPTPDALTADAQLLDRLETLRREASQRMGLTATETEAAALRSVPRIGVVGPPAQQTTLSGESLTPDDMTIAIRMISMGDPHRAVPVTAALCLAAAVGIEGTVPADVARPGDAPLRVGHPSGVTEVAAEVATGPDGTPHVASASVVRTSRILFRGEVFY</sequence>
<evidence type="ECO:0000313" key="6">
    <source>
        <dbReference type="Proteomes" id="UP000325785"/>
    </source>
</evidence>
<dbReference type="Gene3D" id="3.10.310.10">
    <property type="entry name" value="Diaminopimelate Epimerase, Chain A, domain 1"/>
    <property type="match status" value="2"/>
</dbReference>
<evidence type="ECO:0000313" key="5">
    <source>
        <dbReference type="Proteomes" id="UP000051401"/>
    </source>
</evidence>
<evidence type="ECO:0000313" key="3">
    <source>
        <dbReference type="EMBL" id="KRS15263.1"/>
    </source>
</evidence>
<protein>
    <submittedName>
        <fullName evidence="4">3-methylitaconate isomerase</fullName>
        <ecNumber evidence="4">5.3.3.6</ecNumber>
    </submittedName>
    <submittedName>
        <fullName evidence="3">PrpF family protein</fullName>
    </submittedName>
</protein>
<dbReference type="Proteomes" id="UP000325785">
    <property type="component" value="Chromosome"/>
</dbReference>
<reference evidence="3 5" key="1">
    <citation type="submission" date="2015-04" db="EMBL/GenBank/DDBJ databases">
        <title>The draft genome sequence of Roseovarius indicus B108T.</title>
        <authorList>
            <person name="Li G."/>
            <person name="Lai Q."/>
            <person name="Shao Z."/>
            <person name="Yan P."/>
        </authorList>
    </citation>
    <scope>NUCLEOTIDE SEQUENCE [LARGE SCALE GENOMIC DNA]</scope>
    <source>
        <strain evidence="3 5">B108</strain>
    </source>
</reference>
<dbReference type="AlphaFoldDB" id="A0A0T5P303"/>
<organism evidence="3 5">
    <name type="scientific">Roseovarius indicus</name>
    <dbReference type="NCBI Taxonomy" id="540747"/>
    <lineage>
        <taxon>Bacteria</taxon>
        <taxon>Pseudomonadati</taxon>
        <taxon>Pseudomonadota</taxon>
        <taxon>Alphaproteobacteria</taxon>
        <taxon>Rhodobacterales</taxon>
        <taxon>Roseobacteraceae</taxon>
        <taxon>Roseovarius</taxon>
    </lineage>
</organism>
<proteinExistence type="inferred from homology"/>
<dbReference type="InterPro" id="IPR007400">
    <property type="entry name" value="PrpF-like"/>
</dbReference>
<dbReference type="PATRIC" id="fig|540747.5.peg.3252"/>
<dbReference type="SUPFAM" id="SSF54506">
    <property type="entry name" value="Diaminopimelate epimerase-like"/>
    <property type="match status" value="2"/>
</dbReference>
<keyword evidence="5" id="KW-1185">Reference proteome</keyword>
<evidence type="ECO:0000256" key="2">
    <source>
        <dbReference type="ARBA" id="ARBA00023235"/>
    </source>
</evidence>
<dbReference type="PANTHER" id="PTHR43709">
    <property type="entry name" value="ACONITATE ISOMERASE-RELATED"/>
    <property type="match status" value="1"/>
</dbReference>
<dbReference type="EC" id="5.3.3.6" evidence="4"/>
<dbReference type="STRING" id="540747.SAMN04488031_10927"/>
<name>A0A0T5P303_9RHOB</name>
<evidence type="ECO:0000256" key="1">
    <source>
        <dbReference type="ARBA" id="ARBA00007673"/>
    </source>
</evidence>
<dbReference type="RefSeq" id="WP_057820534.1">
    <property type="nucleotide sequence ID" value="NZ_CP031598.1"/>
</dbReference>
<dbReference type="GO" id="GO:0050100">
    <property type="term" value="F:methylitaconate delta-isomerase activity"/>
    <property type="evidence" value="ECO:0007669"/>
    <property type="project" value="UniProtKB-EC"/>
</dbReference>
<dbReference type="EMBL" id="CP031598">
    <property type="protein sequence ID" value="QEW25087.1"/>
    <property type="molecule type" value="Genomic_DNA"/>
</dbReference>
<comment type="similarity">
    <text evidence="1">Belongs to the PrpF family.</text>
</comment>
<accession>A0A0T5P303</accession>
<reference evidence="4 6" key="2">
    <citation type="submission" date="2018-08" db="EMBL/GenBank/DDBJ databases">
        <title>Genetic Globetrotter - A new plasmid hitch-hiking vast phylogenetic and geographic distances.</title>
        <authorList>
            <person name="Vollmers J."/>
            <person name="Petersen J."/>
        </authorList>
    </citation>
    <scope>NUCLEOTIDE SEQUENCE [LARGE SCALE GENOMIC DNA]</scope>
    <source>
        <strain evidence="4 6">DSM 26383</strain>
    </source>
</reference>
<dbReference type="Proteomes" id="UP000051401">
    <property type="component" value="Unassembled WGS sequence"/>
</dbReference>
<dbReference type="OrthoDB" id="9779763at2"/>
<dbReference type="PANTHER" id="PTHR43709:SF2">
    <property type="entry name" value="DUF453 DOMAIN PROTEIN (AFU_ORTHOLOGUE AFUA_6G00360)"/>
    <property type="match status" value="1"/>
</dbReference>
<keyword evidence="2 4" id="KW-0413">Isomerase</keyword>